<dbReference type="SUPFAM" id="SSF52980">
    <property type="entry name" value="Restriction endonuclease-like"/>
    <property type="match status" value="1"/>
</dbReference>
<proteinExistence type="inferred from homology"/>
<evidence type="ECO:0000256" key="9">
    <source>
        <dbReference type="ARBA" id="ARBA00023242"/>
    </source>
</evidence>
<dbReference type="GO" id="GO:0000110">
    <property type="term" value="C:nucleotide-excision repair factor 1 complex"/>
    <property type="evidence" value="ECO:0007669"/>
    <property type="project" value="TreeGrafter"/>
</dbReference>
<accession>A0A195BMF8</accession>
<reference evidence="12 13" key="1">
    <citation type="submission" date="2015-09" db="EMBL/GenBank/DDBJ databases">
        <title>Atta colombica WGS genome.</title>
        <authorList>
            <person name="Nygaard S."/>
            <person name="Hu H."/>
            <person name="Boomsma J."/>
            <person name="Zhang G."/>
        </authorList>
    </citation>
    <scope>NUCLEOTIDE SEQUENCE [LARGE SCALE GENOMIC DNA]</scope>
    <source>
        <strain evidence="12">Treedump-2</strain>
        <tissue evidence="12">Whole body</tissue>
    </source>
</reference>
<dbReference type="Pfam" id="PF02732">
    <property type="entry name" value="ERCC4"/>
    <property type="match status" value="1"/>
</dbReference>
<dbReference type="GO" id="GO:0000724">
    <property type="term" value="P:double-strand break repair via homologous recombination"/>
    <property type="evidence" value="ECO:0007669"/>
    <property type="project" value="TreeGrafter"/>
</dbReference>
<comment type="similarity">
    <text evidence="2">Belongs to the XPF family.</text>
</comment>
<dbReference type="Gene3D" id="3.40.50.10130">
    <property type="match status" value="1"/>
</dbReference>
<evidence type="ECO:0000256" key="5">
    <source>
        <dbReference type="ARBA" id="ARBA00022763"/>
    </source>
</evidence>
<evidence type="ECO:0000256" key="4">
    <source>
        <dbReference type="ARBA" id="ARBA00022759"/>
    </source>
</evidence>
<dbReference type="InterPro" id="IPR006166">
    <property type="entry name" value="ERCC4_domain"/>
</dbReference>
<evidence type="ECO:0000259" key="11">
    <source>
        <dbReference type="SMART" id="SM00891"/>
    </source>
</evidence>
<dbReference type="SUPFAM" id="SSF47781">
    <property type="entry name" value="RuvA domain 2-like"/>
    <property type="match status" value="1"/>
</dbReference>
<feature type="non-terminal residue" evidence="12">
    <location>
        <position position="1"/>
    </location>
</feature>
<dbReference type="InterPro" id="IPR010994">
    <property type="entry name" value="RuvA_2-like"/>
</dbReference>
<dbReference type="InterPro" id="IPR031420">
    <property type="entry name" value="UPF0669"/>
</dbReference>
<dbReference type="GO" id="GO:1901255">
    <property type="term" value="P:nucleotide-excision repair involved in interstrand cross-link repair"/>
    <property type="evidence" value="ECO:0007669"/>
    <property type="project" value="TreeGrafter"/>
</dbReference>
<evidence type="ECO:0000313" key="12">
    <source>
        <dbReference type="EMBL" id="KYM86435.1"/>
    </source>
</evidence>
<feature type="domain" description="ERCC4" evidence="11">
    <location>
        <begin position="632"/>
        <end position="712"/>
    </location>
</feature>
<dbReference type="EMBL" id="KQ976441">
    <property type="protein sequence ID" value="KYM86435.1"/>
    <property type="molecule type" value="Genomic_DNA"/>
</dbReference>
<dbReference type="GO" id="GO:0000014">
    <property type="term" value="F:single-stranded DNA endodeoxyribonuclease activity"/>
    <property type="evidence" value="ECO:0007669"/>
    <property type="project" value="TreeGrafter"/>
</dbReference>
<organism evidence="12 13">
    <name type="scientific">Atta colombica</name>
    <dbReference type="NCBI Taxonomy" id="520822"/>
    <lineage>
        <taxon>Eukaryota</taxon>
        <taxon>Metazoa</taxon>
        <taxon>Ecdysozoa</taxon>
        <taxon>Arthropoda</taxon>
        <taxon>Hexapoda</taxon>
        <taxon>Insecta</taxon>
        <taxon>Pterygota</taxon>
        <taxon>Neoptera</taxon>
        <taxon>Endopterygota</taxon>
        <taxon>Hymenoptera</taxon>
        <taxon>Apocrita</taxon>
        <taxon>Aculeata</taxon>
        <taxon>Formicoidea</taxon>
        <taxon>Formicidae</taxon>
        <taxon>Myrmicinae</taxon>
        <taxon>Atta</taxon>
    </lineage>
</organism>
<evidence type="ECO:0000256" key="3">
    <source>
        <dbReference type="ARBA" id="ARBA00022722"/>
    </source>
</evidence>
<dbReference type="CDD" id="cd20078">
    <property type="entry name" value="XPF_nuclease_XPF_euk"/>
    <property type="match status" value="1"/>
</dbReference>
<dbReference type="Proteomes" id="UP000078540">
    <property type="component" value="Unassembled WGS sequence"/>
</dbReference>
<keyword evidence="7" id="KW-0238">DNA-binding</keyword>
<dbReference type="AlphaFoldDB" id="A0A195BMF8"/>
<dbReference type="InterPro" id="IPR011335">
    <property type="entry name" value="Restrct_endonuc-II-like"/>
</dbReference>
<keyword evidence="8" id="KW-0234">DNA repair</keyword>
<dbReference type="STRING" id="520822.A0A195BMF8"/>
<dbReference type="PANTHER" id="PTHR10150:SF0">
    <property type="entry name" value="DNA REPAIR ENDONUCLEASE XPF"/>
    <property type="match status" value="1"/>
</dbReference>
<dbReference type="GO" id="GO:0000712">
    <property type="term" value="P:resolution of meiotic recombination intermediates"/>
    <property type="evidence" value="ECO:0007669"/>
    <property type="project" value="TreeGrafter"/>
</dbReference>
<dbReference type="PANTHER" id="PTHR10150">
    <property type="entry name" value="DNA REPAIR ENDONUCLEASE XPF"/>
    <property type="match status" value="1"/>
</dbReference>
<dbReference type="InterPro" id="IPR047520">
    <property type="entry name" value="XPF_nuclease"/>
</dbReference>
<evidence type="ECO:0000256" key="6">
    <source>
        <dbReference type="ARBA" id="ARBA00022801"/>
    </source>
</evidence>
<keyword evidence="4 12" id="KW-0255">Endonuclease</keyword>
<keyword evidence="5" id="KW-0227">DNA damage</keyword>
<dbReference type="Gene3D" id="1.10.150.20">
    <property type="entry name" value="5' to 3' exonuclease, C-terminal subdomain"/>
    <property type="match status" value="1"/>
</dbReference>
<evidence type="ECO:0000256" key="8">
    <source>
        <dbReference type="ARBA" id="ARBA00023204"/>
    </source>
</evidence>
<keyword evidence="13" id="KW-1185">Reference proteome</keyword>
<gene>
    <name evidence="12" type="ORF">ALC53_04135</name>
</gene>
<evidence type="ECO:0000256" key="7">
    <source>
        <dbReference type="ARBA" id="ARBA00023125"/>
    </source>
</evidence>
<protein>
    <recommendedName>
        <fullName evidence="10">DNA repair endonuclease XPF</fullName>
    </recommendedName>
</protein>
<dbReference type="FunFam" id="3.40.50.10130:FF:000002">
    <property type="entry name" value="DNA repair endonuclease XPF"/>
    <property type="match status" value="1"/>
</dbReference>
<keyword evidence="9" id="KW-0539">Nucleus</keyword>
<dbReference type="SMART" id="SM00891">
    <property type="entry name" value="ERCC4"/>
    <property type="match status" value="1"/>
</dbReference>
<evidence type="ECO:0000256" key="10">
    <source>
        <dbReference type="ARBA" id="ARBA00072370"/>
    </source>
</evidence>
<keyword evidence="6" id="KW-0378">Hydrolase</keyword>
<keyword evidence="3" id="KW-0540">Nuclease</keyword>
<dbReference type="GO" id="GO:0003684">
    <property type="term" value="F:damaged DNA binding"/>
    <property type="evidence" value="ECO:0007669"/>
    <property type="project" value="TreeGrafter"/>
</dbReference>
<evidence type="ECO:0000313" key="13">
    <source>
        <dbReference type="Proteomes" id="UP000078540"/>
    </source>
</evidence>
<evidence type="ECO:0000256" key="2">
    <source>
        <dbReference type="ARBA" id="ARBA00010015"/>
    </source>
</evidence>
<dbReference type="Pfam" id="PF17065">
    <property type="entry name" value="UPF0669"/>
    <property type="match status" value="1"/>
</dbReference>
<comment type="subcellular location">
    <subcellularLocation>
        <location evidence="1">Nucleus</location>
    </subcellularLocation>
</comment>
<sequence length="882" mass="100573">ITGDADLYASQIISKPTYEPDYYCLQSATCGEDTIFIPKSFKRPVSIGVYGHPSHEISKYTLLVSEVIVEDDTSSYDETSGNTYKTLMLEYENQMFLDIIQEDGLVITAKGLGIETVFANVIKAYLDPGNLVIVLGTTDYDERYFIDLLKSYGTSRLPLVVNAECSSNEREIMYLEGGVLFISGRILVVDLLKNRVPLHLVTGILVYRAHNILNAYQEAFALRLYRQNNKTGFIKAFTSSSLAFTVGFSKVERVMKTLFVKKLYLWPRFHVTINNCLSKNEPDVIELHVHITPKMQSIQSTLLDVMNYVVKELKRLNKYLDLDELTVENAVAKKFHKQLHLQIDPIWHQLSTTTKQLFSDLKTLRSLIISLTYEDSVSFYAMLNRLRTMEYAMKAGGWIMLNEFENLFKYARSRVYTEKNELKPEPNPKWEALSEVLFEIQEQKHKKKDYENINKVLILVHDNHIYQPSTSESNTDEETEDTQDTYVLTLSQKCVEGTQASTSTEDIKHQTLFEECSQLAELNLTREHYAASAPLVFIQAIKKGGDPMALQRMLTEHIPNNIILYANDIGIVRQLEIYQNNNPSLDLKTMVVPEDQDGKSDDCLAFAIQSDDANQEDTRKGGKQSKAKIIPKVIVDMREFRSELPAILYMRGIKIEPVTLVVGDYILTPEICIERKSISDLIGSLLSGRLYNQAVSMTRHYAKPMLLIEFDQNKPFCFQGNYYVSKDLKSNDIMAKLQLLTLHFPKLKIVWSPSPHATAQLFEELKQGRDQPDSNVAAKIGADEDTENKQILVEKYNPHIQDFIGKLPGVHSKNLRVLLNKGKSLDHLMKLSQEELKEILGNKNDAELLHKALHEKCLTDEGPGTSKVSKVRGKRLFSRVKK</sequence>
<dbReference type="GO" id="GO:0003697">
    <property type="term" value="F:single-stranded DNA binding"/>
    <property type="evidence" value="ECO:0007669"/>
    <property type="project" value="TreeGrafter"/>
</dbReference>
<name>A0A195BMF8_9HYME</name>
<evidence type="ECO:0000256" key="1">
    <source>
        <dbReference type="ARBA" id="ARBA00004123"/>
    </source>
</evidence>